<accession>L0GWE6</accession>
<evidence type="ECO:0008006" key="8">
    <source>
        <dbReference type="Google" id="ProtNLM"/>
    </source>
</evidence>
<comment type="subcellular location">
    <subcellularLocation>
        <location evidence="1">Cell membrane</location>
    </subcellularLocation>
</comment>
<dbReference type="Proteomes" id="UP000010816">
    <property type="component" value="Chromosome"/>
</dbReference>
<keyword evidence="2" id="KW-1003">Cell membrane</keyword>
<dbReference type="KEGG" id="tmb:Thimo_0859"/>
<evidence type="ECO:0000256" key="3">
    <source>
        <dbReference type="ARBA" id="ARBA00022676"/>
    </source>
</evidence>
<dbReference type="PANTHER" id="PTHR43646:SF2">
    <property type="entry name" value="GLYCOSYLTRANSFERASE 2-LIKE DOMAIN-CONTAINING PROTEIN"/>
    <property type="match status" value="1"/>
</dbReference>
<dbReference type="GO" id="GO:0016757">
    <property type="term" value="F:glycosyltransferase activity"/>
    <property type="evidence" value="ECO:0007669"/>
    <property type="project" value="UniProtKB-KW"/>
</dbReference>
<evidence type="ECO:0000313" key="6">
    <source>
        <dbReference type="EMBL" id="AGA89695.1"/>
    </source>
</evidence>
<sequence>MMAEQLGARETLFVEPSDVGPDVPTPPLPGNARLLKARRGRGTQCNRGGYDATGAWLMFLHDDTLLPSDAPALLAQAMVDPALDMACFRIRFDRDHWLLRLYAFASRFESLLTTFGDQAMVIRRSAFYDIGGFPDWPLFEDVELARRLRRRGRIRKLPASVTTSARRYEANGVLRQQLANGLLLARFLLGASPHRLARIYERQAGAKPAKPPA</sequence>
<evidence type="ECO:0000256" key="1">
    <source>
        <dbReference type="ARBA" id="ARBA00004236"/>
    </source>
</evidence>
<organism evidence="6 7">
    <name type="scientific">Thioflavicoccus mobilis 8321</name>
    <dbReference type="NCBI Taxonomy" id="765912"/>
    <lineage>
        <taxon>Bacteria</taxon>
        <taxon>Pseudomonadati</taxon>
        <taxon>Pseudomonadota</taxon>
        <taxon>Gammaproteobacteria</taxon>
        <taxon>Chromatiales</taxon>
        <taxon>Chromatiaceae</taxon>
        <taxon>Thioflavicoccus</taxon>
    </lineage>
</organism>
<evidence type="ECO:0000256" key="5">
    <source>
        <dbReference type="ARBA" id="ARBA00023136"/>
    </source>
</evidence>
<dbReference type="Gene3D" id="3.90.550.10">
    <property type="entry name" value="Spore Coat Polysaccharide Biosynthesis Protein SpsA, Chain A"/>
    <property type="match status" value="1"/>
</dbReference>
<dbReference type="PANTHER" id="PTHR43646">
    <property type="entry name" value="GLYCOSYLTRANSFERASE"/>
    <property type="match status" value="1"/>
</dbReference>
<keyword evidence="4" id="KW-0808">Transferase</keyword>
<evidence type="ECO:0000256" key="2">
    <source>
        <dbReference type="ARBA" id="ARBA00022475"/>
    </source>
</evidence>
<gene>
    <name evidence="6" type="ORF">Thimo_0859</name>
</gene>
<dbReference type="STRING" id="765912.Thimo_0859"/>
<proteinExistence type="predicted"/>
<reference evidence="6 7" key="1">
    <citation type="submission" date="2011-09" db="EMBL/GenBank/DDBJ databases">
        <title>Complete sequence of chromosome of Thioflavicoccus mobilis 8321.</title>
        <authorList>
            <consortium name="US DOE Joint Genome Institute"/>
            <person name="Lucas S."/>
            <person name="Han J."/>
            <person name="Lapidus A."/>
            <person name="Cheng J.-F."/>
            <person name="Goodwin L."/>
            <person name="Pitluck S."/>
            <person name="Peters L."/>
            <person name="Ovchinnikova G."/>
            <person name="Lu M."/>
            <person name="Detter J.C."/>
            <person name="Han C."/>
            <person name="Tapia R."/>
            <person name="Land M."/>
            <person name="Hauser L."/>
            <person name="Kyrpides N."/>
            <person name="Ivanova N."/>
            <person name="Pagani I."/>
            <person name="Vogl K."/>
            <person name="Liu Z."/>
            <person name="Imhoff J."/>
            <person name="Thiel V."/>
            <person name="Frigaard N.-U."/>
            <person name="Bryant D."/>
            <person name="Woyke T."/>
        </authorList>
    </citation>
    <scope>NUCLEOTIDE SEQUENCE [LARGE SCALE GENOMIC DNA]</scope>
    <source>
        <strain evidence="6 7">8321</strain>
    </source>
</reference>
<name>L0GWE6_9GAMM</name>
<dbReference type="GO" id="GO:0005886">
    <property type="term" value="C:plasma membrane"/>
    <property type="evidence" value="ECO:0007669"/>
    <property type="project" value="UniProtKB-SubCell"/>
</dbReference>
<dbReference type="HOGENOM" id="CLU_025996_17_3_6"/>
<dbReference type="AlphaFoldDB" id="L0GWE6"/>
<keyword evidence="5" id="KW-0472">Membrane</keyword>
<protein>
    <recommendedName>
        <fullName evidence="8">Glycosyl transferase</fullName>
    </recommendedName>
</protein>
<evidence type="ECO:0000313" key="7">
    <source>
        <dbReference type="Proteomes" id="UP000010816"/>
    </source>
</evidence>
<evidence type="ECO:0000256" key="4">
    <source>
        <dbReference type="ARBA" id="ARBA00022679"/>
    </source>
</evidence>
<dbReference type="InterPro" id="IPR029044">
    <property type="entry name" value="Nucleotide-diphossugar_trans"/>
</dbReference>
<keyword evidence="7" id="KW-1185">Reference proteome</keyword>
<dbReference type="SUPFAM" id="SSF53448">
    <property type="entry name" value="Nucleotide-diphospho-sugar transferases"/>
    <property type="match status" value="1"/>
</dbReference>
<dbReference type="eggNOG" id="COG1215">
    <property type="taxonomic scope" value="Bacteria"/>
</dbReference>
<dbReference type="EMBL" id="CP003051">
    <property type="protein sequence ID" value="AGA89695.1"/>
    <property type="molecule type" value="Genomic_DNA"/>
</dbReference>
<keyword evidence="3" id="KW-0328">Glycosyltransferase</keyword>